<dbReference type="InterPro" id="IPR011969">
    <property type="entry name" value="Clan_AA_Asp_peptidase_C"/>
</dbReference>
<organism evidence="2 3">
    <name type="scientific">Ketogulonicigenium vulgare (strain WSH-001)</name>
    <dbReference type="NCBI Taxonomy" id="759362"/>
    <lineage>
        <taxon>Bacteria</taxon>
        <taxon>Pseudomonadati</taxon>
        <taxon>Pseudomonadota</taxon>
        <taxon>Alphaproteobacteria</taxon>
        <taxon>Rhodobacterales</taxon>
        <taxon>Roseobacteraceae</taxon>
        <taxon>Ketogulonicigenium</taxon>
    </lineage>
</organism>
<proteinExistence type="predicted"/>
<evidence type="ECO:0000256" key="1">
    <source>
        <dbReference type="SAM" id="Phobius"/>
    </source>
</evidence>
<dbReference type="MEROPS" id="A32.002"/>
<dbReference type="GO" id="GO:0004190">
    <property type="term" value="F:aspartic-type endopeptidase activity"/>
    <property type="evidence" value="ECO:0007669"/>
    <property type="project" value="InterPro"/>
</dbReference>
<dbReference type="CDD" id="cd05483">
    <property type="entry name" value="retropepsin_like_bacteria"/>
    <property type="match status" value="1"/>
</dbReference>
<keyword evidence="3" id="KW-1185">Reference proteome</keyword>
<dbReference type="InterPro" id="IPR021109">
    <property type="entry name" value="Peptidase_aspartic_dom_sf"/>
</dbReference>
<gene>
    <name evidence="2" type="ordered locus">KVU_1132</name>
</gene>
<dbReference type="EMBL" id="CP002018">
    <property type="protein sequence ID" value="AEM40971.1"/>
    <property type="molecule type" value="Genomic_DNA"/>
</dbReference>
<dbReference type="PROSITE" id="PS00141">
    <property type="entry name" value="ASP_PROTEASE"/>
    <property type="match status" value="1"/>
</dbReference>
<dbReference type="Proteomes" id="UP000000692">
    <property type="component" value="Chromosome"/>
</dbReference>
<dbReference type="eggNOG" id="COG3577">
    <property type="taxonomic scope" value="Bacteria"/>
</dbReference>
<keyword evidence="1" id="KW-1133">Transmembrane helix</keyword>
<keyword evidence="1" id="KW-0472">Membrane</keyword>
<dbReference type="RefSeq" id="WP_013384436.1">
    <property type="nucleotide sequence ID" value="NC_017384.1"/>
</dbReference>
<feature type="transmembrane region" description="Helical" evidence="1">
    <location>
        <begin position="6"/>
        <end position="25"/>
    </location>
</feature>
<dbReference type="PATRIC" id="fig|759362.5.peg.1168"/>
<dbReference type="KEGG" id="kvl:KVU_1132"/>
<dbReference type="InterPro" id="IPR001969">
    <property type="entry name" value="Aspartic_peptidase_AS"/>
</dbReference>
<dbReference type="NCBIfam" id="TIGR02281">
    <property type="entry name" value="clan_AA_DTGA"/>
    <property type="match status" value="1"/>
</dbReference>
<dbReference type="SUPFAM" id="SSF50630">
    <property type="entry name" value="Acid proteases"/>
    <property type="match status" value="1"/>
</dbReference>
<feature type="transmembrane region" description="Helical" evidence="1">
    <location>
        <begin position="37"/>
        <end position="58"/>
    </location>
</feature>
<keyword evidence="1" id="KW-0812">Transmembrane</keyword>
<keyword evidence="2" id="KW-0645">Protease</keyword>
<evidence type="ECO:0000313" key="3">
    <source>
        <dbReference type="Proteomes" id="UP000000692"/>
    </source>
</evidence>
<accession>F9Y6V4</accession>
<dbReference type="InterPro" id="IPR034122">
    <property type="entry name" value="Retropepsin-like_bacterial"/>
</dbReference>
<sequence>MTGDDLVRLSALLLIVLAVGGSLFMGSRQRLGQLTQYAAIWGLIFLGTIAVIGLWPVISATVIPRQTQLEGGVISVPADNSGHYQLVLQVNDTPVKFVVDTGATDMVLSADDAQRVGIEVDRLVYTGRAQTANGTVRLAPVRLDRVVLGDFIQRNQSAVVNEGELNQSLLGMGYLRHFQRIEIANGQLLLTP</sequence>
<dbReference type="HOGENOM" id="CLU_099411_0_1_5"/>
<dbReference type="GO" id="GO:0006508">
    <property type="term" value="P:proteolysis"/>
    <property type="evidence" value="ECO:0007669"/>
    <property type="project" value="UniProtKB-KW"/>
</dbReference>
<dbReference type="AlphaFoldDB" id="F9Y6V4"/>
<name>F9Y6V4_KETVW</name>
<keyword evidence="2" id="KW-0378">Hydrolase</keyword>
<dbReference type="Gene3D" id="2.40.70.10">
    <property type="entry name" value="Acid Proteases"/>
    <property type="match status" value="1"/>
</dbReference>
<dbReference type="Pfam" id="PF13975">
    <property type="entry name" value="gag-asp_proteas"/>
    <property type="match status" value="1"/>
</dbReference>
<protein>
    <submittedName>
        <fullName evidence="2">Eukaryotic/viral aspartic protease</fullName>
    </submittedName>
</protein>
<dbReference type="OrthoDB" id="7595324at2"/>
<evidence type="ECO:0000313" key="2">
    <source>
        <dbReference type="EMBL" id="AEM40971.1"/>
    </source>
</evidence>
<reference evidence="2 3" key="1">
    <citation type="journal article" date="2011" name="J. Bacteriol.">
        <title>Complete genome sequence of the industrial strain Ketogulonicigenium vulgare WSH-001.</title>
        <authorList>
            <person name="Liu L."/>
            <person name="Li Y."/>
            <person name="Zhang J."/>
            <person name="Zhou Z."/>
            <person name="Liu J."/>
            <person name="Li X."/>
            <person name="Zhou J."/>
            <person name="Du G."/>
            <person name="Wang L."/>
            <person name="Chen J."/>
        </authorList>
    </citation>
    <scope>NUCLEOTIDE SEQUENCE [LARGE SCALE GENOMIC DNA]</scope>
    <source>
        <strain evidence="2 3">WSH-001</strain>
    </source>
</reference>